<feature type="non-terminal residue" evidence="1">
    <location>
        <position position="46"/>
    </location>
</feature>
<gene>
    <name evidence="1" type="ORF">LCGC14_2593680</name>
</gene>
<protein>
    <submittedName>
        <fullName evidence="1">Uncharacterized protein</fullName>
    </submittedName>
</protein>
<evidence type="ECO:0000313" key="1">
    <source>
        <dbReference type="EMBL" id="KKL06676.1"/>
    </source>
</evidence>
<reference evidence="1" key="1">
    <citation type="journal article" date="2015" name="Nature">
        <title>Complex archaea that bridge the gap between prokaryotes and eukaryotes.</title>
        <authorList>
            <person name="Spang A."/>
            <person name="Saw J.H."/>
            <person name="Jorgensen S.L."/>
            <person name="Zaremba-Niedzwiedzka K."/>
            <person name="Martijn J."/>
            <person name="Lind A.E."/>
            <person name="van Eijk R."/>
            <person name="Schleper C."/>
            <person name="Guy L."/>
            <person name="Ettema T.J."/>
        </authorList>
    </citation>
    <scope>NUCLEOTIDE SEQUENCE</scope>
</reference>
<dbReference type="AlphaFoldDB" id="A0A0F9CLX0"/>
<proteinExistence type="predicted"/>
<dbReference type="EMBL" id="LAZR01043607">
    <property type="protein sequence ID" value="KKL06676.1"/>
    <property type="molecule type" value="Genomic_DNA"/>
</dbReference>
<name>A0A0F9CLX0_9ZZZZ</name>
<sequence>MDEEQAEYIKRMQPKIKRISEEIIEVTVKKSSYSEVMIAPVTTGID</sequence>
<accession>A0A0F9CLX0</accession>
<organism evidence="1">
    <name type="scientific">marine sediment metagenome</name>
    <dbReference type="NCBI Taxonomy" id="412755"/>
    <lineage>
        <taxon>unclassified sequences</taxon>
        <taxon>metagenomes</taxon>
        <taxon>ecological metagenomes</taxon>
    </lineage>
</organism>
<comment type="caution">
    <text evidence="1">The sequence shown here is derived from an EMBL/GenBank/DDBJ whole genome shotgun (WGS) entry which is preliminary data.</text>
</comment>